<keyword evidence="4" id="KW-1185">Reference proteome</keyword>
<name>A0A0S7C6U7_9BACT</name>
<dbReference type="AlphaFoldDB" id="A0A0S7C6U7"/>
<gene>
    <name evidence="3" type="ORF">TBC1_12908</name>
</gene>
<accession>A0A0S7C6U7</accession>
<keyword evidence="1" id="KW-0732">Signal</keyword>
<evidence type="ECO:0000259" key="2">
    <source>
        <dbReference type="Pfam" id="PF13372"/>
    </source>
</evidence>
<proteinExistence type="predicted"/>
<dbReference type="SUPFAM" id="SSF56935">
    <property type="entry name" value="Porins"/>
    <property type="match status" value="1"/>
</dbReference>
<dbReference type="STRING" id="1678841.TBC1_12908"/>
<dbReference type="Proteomes" id="UP000053091">
    <property type="component" value="Unassembled WGS sequence"/>
</dbReference>
<feature type="domain" description="Alginate export" evidence="2">
    <location>
        <begin position="27"/>
        <end position="350"/>
    </location>
</feature>
<protein>
    <submittedName>
        <fullName evidence="3">Alginate export</fullName>
    </submittedName>
</protein>
<dbReference type="Pfam" id="PF13372">
    <property type="entry name" value="Alginate_exp"/>
    <property type="match status" value="1"/>
</dbReference>
<evidence type="ECO:0000313" key="3">
    <source>
        <dbReference type="EMBL" id="GAP45088.1"/>
    </source>
</evidence>
<dbReference type="EMBL" id="DF968183">
    <property type="protein sequence ID" value="GAP45088.1"/>
    <property type="molecule type" value="Genomic_DNA"/>
</dbReference>
<sequence length="427" mass="48471">MKHAFNRRNLALILLIFVYQGVNAQFSVDAQFRTRGEVRDGYQKINPEDASPAALISQRTRLSFTYETSRLRLKIVPQDVRLWGDQAKISATGVGDNPSLDLYEAFAELRISDAMSLTAGRQELIYDNGRMLGNRNWNQNGISYDALVLKYRQNGWKIDAGASWNTLSDASYGNLYPNARIKSLNYLWINKKVSEKLNLSFLHISAGYTKTDTTDPMNFRHTSGIYGNYSGEKLNCQGNAYYQYGYNRKGHKLSATLIEAEISLKTGKLTPGAGVSLLSGNDKMPGPDETDKLFDPLYGNRHGFNGNMDYFTNYPAQTGQGGLADYYLWLDYKFSKKVSVRNTFHYFNLAGTYPGTTDDKALGIENDLILKYRFSDWGNLESGYIFFNQTETLKEIQQTDSDNFNQFFYVQLTLTPNLFKQTNSTLK</sequence>
<feature type="chain" id="PRO_5006633637" evidence="1">
    <location>
        <begin position="25"/>
        <end position="427"/>
    </location>
</feature>
<evidence type="ECO:0000256" key="1">
    <source>
        <dbReference type="SAM" id="SignalP"/>
    </source>
</evidence>
<evidence type="ECO:0000313" key="4">
    <source>
        <dbReference type="Proteomes" id="UP000053091"/>
    </source>
</evidence>
<dbReference type="RefSeq" id="WP_062045186.1">
    <property type="nucleotide sequence ID" value="NZ_DF968183.1"/>
</dbReference>
<reference evidence="3" key="1">
    <citation type="journal article" date="2015" name="Genome Announc.">
        <title>Draft Genome Sequence of Bacteroidales Strain TBC1, a Novel Isolate from a Methanogenic Wastewater Treatment System.</title>
        <authorList>
            <person name="Tourlousse D.M."/>
            <person name="Matsuura N."/>
            <person name="Sun L."/>
            <person name="Toyonaga M."/>
            <person name="Kuroda K."/>
            <person name="Ohashi A."/>
            <person name="Cruz R."/>
            <person name="Yamaguchi T."/>
            <person name="Sekiguchi Y."/>
        </authorList>
    </citation>
    <scope>NUCLEOTIDE SEQUENCE [LARGE SCALE GENOMIC DNA]</scope>
    <source>
        <strain evidence="3">TBC1</strain>
    </source>
</reference>
<organism evidence="3">
    <name type="scientific">Lentimicrobium saccharophilum</name>
    <dbReference type="NCBI Taxonomy" id="1678841"/>
    <lineage>
        <taxon>Bacteria</taxon>
        <taxon>Pseudomonadati</taxon>
        <taxon>Bacteroidota</taxon>
        <taxon>Bacteroidia</taxon>
        <taxon>Bacteroidales</taxon>
        <taxon>Lentimicrobiaceae</taxon>
        <taxon>Lentimicrobium</taxon>
    </lineage>
</organism>
<dbReference type="OrthoDB" id="1070463at2"/>
<feature type="signal peptide" evidence="1">
    <location>
        <begin position="1"/>
        <end position="24"/>
    </location>
</feature>
<dbReference type="InterPro" id="IPR025388">
    <property type="entry name" value="Alginate_export_dom"/>
</dbReference>